<gene>
    <name evidence="6" type="ORF">QBC35DRAFT_477135</name>
</gene>
<keyword evidence="2" id="KW-0863">Zinc-finger</keyword>
<feature type="region of interest" description="Disordered" evidence="4">
    <location>
        <begin position="1"/>
        <end position="24"/>
    </location>
</feature>
<reference evidence="6" key="2">
    <citation type="submission" date="2023-05" db="EMBL/GenBank/DDBJ databases">
        <authorList>
            <consortium name="Lawrence Berkeley National Laboratory"/>
            <person name="Steindorff A."/>
            <person name="Hensen N."/>
            <person name="Bonometti L."/>
            <person name="Westerberg I."/>
            <person name="Brannstrom I.O."/>
            <person name="Guillou S."/>
            <person name="Cros-Aarteil S."/>
            <person name="Calhoun S."/>
            <person name="Haridas S."/>
            <person name="Kuo A."/>
            <person name="Mondo S."/>
            <person name="Pangilinan J."/>
            <person name="Riley R."/>
            <person name="Labutti K."/>
            <person name="Andreopoulos B."/>
            <person name="Lipzen A."/>
            <person name="Chen C."/>
            <person name="Yanf M."/>
            <person name="Daum C."/>
            <person name="Ng V."/>
            <person name="Clum A."/>
            <person name="Ohm R."/>
            <person name="Martin F."/>
            <person name="Silar P."/>
            <person name="Natvig D."/>
            <person name="Lalanne C."/>
            <person name="Gautier V."/>
            <person name="Ament-Velasquez S.L."/>
            <person name="Kruys A."/>
            <person name="Hutchinson M.I."/>
            <person name="Powell A.J."/>
            <person name="Barry K."/>
            <person name="Miller A.N."/>
            <person name="Grigoriev I.V."/>
            <person name="Debuchy R."/>
            <person name="Gladieux P."/>
            <person name="Thoren M.H."/>
            <person name="Johannesson H."/>
        </authorList>
    </citation>
    <scope>NUCLEOTIDE SEQUENCE</scope>
    <source>
        <strain evidence="6">PSN309</strain>
    </source>
</reference>
<reference evidence="6" key="1">
    <citation type="journal article" date="2023" name="Mol. Phylogenet. Evol.">
        <title>Genome-scale phylogeny and comparative genomics of the fungal order Sordariales.</title>
        <authorList>
            <person name="Hensen N."/>
            <person name="Bonometti L."/>
            <person name="Westerberg I."/>
            <person name="Brannstrom I.O."/>
            <person name="Guillou S."/>
            <person name="Cros-Aarteil S."/>
            <person name="Calhoun S."/>
            <person name="Haridas S."/>
            <person name="Kuo A."/>
            <person name="Mondo S."/>
            <person name="Pangilinan J."/>
            <person name="Riley R."/>
            <person name="LaButti K."/>
            <person name="Andreopoulos B."/>
            <person name="Lipzen A."/>
            <person name="Chen C."/>
            <person name="Yan M."/>
            <person name="Daum C."/>
            <person name="Ng V."/>
            <person name="Clum A."/>
            <person name="Steindorff A."/>
            <person name="Ohm R.A."/>
            <person name="Martin F."/>
            <person name="Silar P."/>
            <person name="Natvig D.O."/>
            <person name="Lalanne C."/>
            <person name="Gautier V."/>
            <person name="Ament-Velasquez S.L."/>
            <person name="Kruys A."/>
            <person name="Hutchinson M.I."/>
            <person name="Powell A.J."/>
            <person name="Barry K."/>
            <person name="Miller A.N."/>
            <person name="Grigoriev I.V."/>
            <person name="Debuchy R."/>
            <person name="Gladieux P."/>
            <person name="Hiltunen Thoren M."/>
            <person name="Johannesson H."/>
        </authorList>
    </citation>
    <scope>NUCLEOTIDE SEQUENCE</scope>
    <source>
        <strain evidence="6">PSN309</strain>
    </source>
</reference>
<evidence type="ECO:0000313" key="7">
    <source>
        <dbReference type="Proteomes" id="UP001302126"/>
    </source>
</evidence>
<dbReference type="InterPro" id="IPR001876">
    <property type="entry name" value="Znf_RanBP2"/>
</dbReference>
<name>A0AAN6WNK6_9PEZI</name>
<organism evidence="6 7">
    <name type="scientific">Podospora australis</name>
    <dbReference type="NCBI Taxonomy" id="1536484"/>
    <lineage>
        <taxon>Eukaryota</taxon>
        <taxon>Fungi</taxon>
        <taxon>Dikarya</taxon>
        <taxon>Ascomycota</taxon>
        <taxon>Pezizomycotina</taxon>
        <taxon>Sordariomycetes</taxon>
        <taxon>Sordariomycetidae</taxon>
        <taxon>Sordariales</taxon>
        <taxon>Podosporaceae</taxon>
        <taxon>Podospora</taxon>
    </lineage>
</organism>
<dbReference type="AlphaFoldDB" id="A0AAN6WNK6"/>
<evidence type="ECO:0000256" key="1">
    <source>
        <dbReference type="ARBA" id="ARBA00022723"/>
    </source>
</evidence>
<protein>
    <recommendedName>
        <fullName evidence="5">RanBP2-type domain-containing protein</fullName>
    </recommendedName>
</protein>
<evidence type="ECO:0000256" key="3">
    <source>
        <dbReference type="ARBA" id="ARBA00022833"/>
    </source>
</evidence>
<dbReference type="PROSITE" id="PS01358">
    <property type="entry name" value="ZF_RANBP2_1"/>
    <property type="match status" value="1"/>
</dbReference>
<comment type="caution">
    <text evidence="6">The sequence shown here is derived from an EMBL/GenBank/DDBJ whole genome shotgun (WGS) entry which is preliminary data.</text>
</comment>
<proteinExistence type="predicted"/>
<keyword evidence="1" id="KW-0479">Metal-binding</keyword>
<evidence type="ECO:0000259" key="5">
    <source>
        <dbReference type="PROSITE" id="PS01358"/>
    </source>
</evidence>
<keyword evidence="7" id="KW-1185">Reference proteome</keyword>
<dbReference type="Proteomes" id="UP001302126">
    <property type="component" value="Unassembled WGS sequence"/>
</dbReference>
<dbReference type="GO" id="GO:0008270">
    <property type="term" value="F:zinc ion binding"/>
    <property type="evidence" value="ECO:0007669"/>
    <property type="project" value="UniProtKB-KW"/>
</dbReference>
<evidence type="ECO:0000256" key="4">
    <source>
        <dbReference type="SAM" id="MobiDB-lite"/>
    </source>
</evidence>
<feature type="domain" description="RanBP2-type" evidence="5">
    <location>
        <begin position="154"/>
        <end position="173"/>
    </location>
</feature>
<sequence length="255" mass="29765">MYQNGISAHRHRHRPSVDDSSFSEDEDIFSSQYRRIAVRAKQHKAGSLLSAMLSELEADAAQVKQQQQQQQPRRNTRIQFADDLEQEAQRRKLQRMREQKAKDALDREQYAEEMRWLKSRSRHERLVSNFHWRFPFRTLKRVGLPADHKGDKSWACCECSQMNAGIEFPCSKCKAHVYCRECDAAVSGIDGGFVLAKLEKEAPVVADEVWKGQSRPVYWATNAGVTSGHHTEPRHSHYHEGFFPSRWWRYFGSTW</sequence>
<dbReference type="EMBL" id="MU864482">
    <property type="protein sequence ID" value="KAK4184591.1"/>
    <property type="molecule type" value="Genomic_DNA"/>
</dbReference>
<accession>A0AAN6WNK6</accession>
<evidence type="ECO:0000256" key="2">
    <source>
        <dbReference type="ARBA" id="ARBA00022771"/>
    </source>
</evidence>
<keyword evidence="3" id="KW-0862">Zinc</keyword>
<evidence type="ECO:0000313" key="6">
    <source>
        <dbReference type="EMBL" id="KAK4184591.1"/>
    </source>
</evidence>